<evidence type="ECO:0000256" key="1">
    <source>
        <dbReference type="ARBA" id="ARBA00010364"/>
    </source>
</evidence>
<dbReference type="HAMAP" id="MF_00634">
    <property type="entry name" value="UPF0235"/>
    <property type="match status" value="1"/>
</dbReference>
<evidence type="ECO:0000313" key="4">
    <source>
        <dbReference type="Proteomes" id="UP000754644"/>
    </source>
</evidence>
<dbReference type="EMBL" id="JABMOJ010000009">
    <property type="protein sequence ID" value="NQV63755.1"/>
    <property type="molecule type" value="Genomic_DNA"/>
</dbReference>
<dbReference type="Pfam" id="PF02594">
    <property type="entry name" value="DUF167"/>
    <property type="match status" value="1"/>
</dbReference>
<proteinExistence type="inferred from homology"/>
<dbReference type="GO" id="GO:0005737">
    <property type="term" value="C:cytoplasm"/>
    <property type="evidence" value="ECO:0007669"/>
    <property type="project" value="TreeGrafter"/>
</dbReference>
<accession>A0A972VT34</accession>
<reference evidence="3" key="1">
    <citation type="submission" date="2020-05" db="EMBL/GenBank/DDBJ databases">
        <title>Sulfur intermediates as new biogeochemical hubs in an aquatic model microbial ecosystem.</title>
        <authorList>
            <person name="Vigneron A."/>
        </authorList>
    </citation>
    <scope>NUCLEOTIDE SEQUENCE</scope>
    <source>
        <strain evidence="3">Bin.250</strain>
    </source>
</reference>
<gene>
    <name evidence="3" type="ORF">HQ497_00195</name>
</gene>
<protein>
    <recommendedName>
        <fullName evidence="2">UPF0235 protein HQ497_00195</fullName>
    </recommendedName>
</protein>
<dbReference type="PANTHER" id="PTHR13420">
    <property type="entry name" value="UPF0235 PROTEIN C15ORF40"/>
    <property type="match status" value="1"/>
</dbReference>
<dbReference type="InterPro" id="IPR036591">
    <property type="entry name" value="YggU-like_sf"/>
</dbReference>
<name>A0A972VT34_9GAMM</name>
<evidence type="ECO:0000313" key="3">
    <source>
        <dbReference type="EMBL" id="NQV63755.1"/>
    </source>
</evidence>
<dbReference type="SMART" id="SM01152">
    <property type="entry name" value="DUF167"/>
    <property type="match status" value="1"/>
</dbReference>
<dbReference type="NCBIfam" id="TIGR00251">
    <property type="entry name" value="DUF167 family protein"/>
    <property type="match status" value="1"/>
</dbReference>
<dbReference type="PANTHER" id="PTHR13420:SF7">
    <property type="entry name" value="UPF0235 PROTEIN C15ORF40"/>
    <property type="match status" value="1"/>
</dbReference>
<comment type="caution">
    <text evidence="3">The sequence shown here is derived from an EMBL/GenBank/DDBJ whole genome shotgun (WGS) entry which is preliminary data.</text>
</comment>
<dbReference type="InterPro" id="IPR003746">
    <property type="entry name" value="DUF167"/>
</dbReference>
<dbReference type="Gene3D" id="3.30.1200.10">
    <property type="entry name" value="YggU-like"/>
    <property type="match status" value="1"/>
</dbReference>
<dbReference type="AlphaFoldDB" id="A0A972VT34"/>
<dbReference type="Proteomes" id="UP000754644">
    <property type="component" value="Unassembled WGS sequence"/>
</dbReference>
<evidence type="ECO:0000256" key="2">
    <source>
        <dbReference type="HAMAP-Rule" id="MF_00634"/>
    </source>
</evidence>
<organism evidence="3 4">
    <name type="scientific">SAR86 cluster bacterium</name>
    <dbReference type="NCBI Taxonomy" id="2030880"/>
    <lineage>
        <taxon>Bacteria</taxon>
        <taxon>Pseudomonadati</taxon>
        <taxon>Pseudomonadota</taxon>
        <taxon>Gammaproteobacteria</taxon>
        <taxon>SAR86 cluster</taxon>
    </lineage>
</organism>
<sequence>MFRWHGEDLILEIKVIPKSSIDHVEVGAEQLKIKIRAMPIDGKANQYLKKFLGKLFSVPQTRVLVEKGQNQSHKSVRIIQPGSLPTWIQRC</sequence>
<comment type="similarity">
    <text evidence="1 2">Belongs to the UPF0235 family.</text>
</comment>
<dbReference type="SUPFAM" id="SSF69786">
    <property type="entry name" value="YggU-like"/>
    <property type="match status" value="1"/>
</dbReference>